<feature type="compositionally biased region" description="Polar residues" evidence="1">
    <location>
        <begin position="684"/>
        <end position="695"/>
    </location>
</feature>
<dbReference type="Proteomes" id="UP000887569">
    <property type="component" value="Unplaced"/>
</dbReference>
<organism evidence="2 3">
    <name type="scientific">Parascaris univalens</name>
    <name type="common">Nematode worm</name>
    <dbReference type="NCBI Taxonomy" id="6257"/>
    <lineage>
        <taxon>Eukaryota</taxon>
        <taxon>Metazoa</taxon>
        <taxon>Ecdysozoa</taxon>
        <taxon>Nematoda</taxon>
        <taxon>Chromadorea</taxon>
        <taxon>Rhabditida</taxon>
        <taxon>Spirurina</taxon>
        <taxon>Ascaridomorpha</taxon>
        <taxon>Ascaridoidea</taxon>
        <taxon>Ascarididae</taxon>
        <taxon>Parascaris</taxon>
    </lineage>
</organism>
<dbReference type="InterPro" id="IPR052586">
    <property type="entry name" value="ASCC2"/>
</dbReference>
<dbReference type="WBParaSite" id="PgR008_g164_t03">
    <property type="protein sequence ID" value="PgR008_g164_t03"/>
    <property type="gene ID" value="PgR008_g164"/>
</dbReference>
<protein>
    <submittedName>
        <fullName evidence="3">Activating signal cointegrator 1 complex subunit 2</fullName>
    </submittedName>
</protein>
<accession>A0A915ALM5</accession>
<evidence type="ECO:0000313" key="2">
    <source>
        <dbReference type="Proteomes" id="UP000887569"/>
    </source>
</evidence>
<dbReference type="PANTHER" id="PTHR21494:SF0">
    <property type="entry name" value="ACTIVATING SIGNAL COINTEGRATOR 1 COMPLEX SUBUNIT 2"/>
    <property type="match status" value="1"/>
</dbReference>
<sequence>MESDREIDSSKVFEVQLCDLPALDRSMNEKSLDEWKKKWQEAIEEADAVLALSLPMFWSSLIYSSQLLRFIDSFLNAFPRRWEADEMNLYFNSDPSARLLVVELYERVLLIILRAVAYKEDKASLSEAFYCRVIYDHKIFTIERLFDIINVYSNSNSAAVSSILERTIRIQNKYMNDVDSYIKMSIQIIESVAAEFSTISRPPFEENYGDRITSLLSMIIGIFEAFRIFLPYCSSEIRRSFSTSLSISVASFVERLEDCLSEEILPHLALCASYSSARSILEMQNELRSSAFELFHSLIAGDKVDENTLILLQEILAYESFTFYYNLVYPISATLPHVTSNESVQDFPTFLNDAVTQIVIKRTEAIVDNLRSRGLLVQLGVPSDDNVKSALCEISELLPHFSLQFIHLCLRHFGYEKELTTNALLNTTTLPLDLRALMCVELSADAVPSNAVSTFTIPCDEDYEDMTAGPVNNAVNGEVMVAPLTEMTGGQLISMKPVTIEGNSSKEDGLEIVAEEGSKYGEISKQQLDTVDEDDLRTELQRLSTAEKTAVEKMNAQRDEPCKPLTIGKKHGGVEKFRVPDSEKVALRPSYERYIYDDSKTLYEDVYDDEYDDTFDFQHTFTVDIARGDEMEALEGVEPNKNRMVEDSLEADVIEGQEDKDVQVGRGRRIRGGNKKREMYANMQPEQTKDATSTEPAAAVDTIGSSRETGDDNVTQGAVGASSRLRGRGRGGERGTYTGGRERQLKERHKGSERRYQADRKMRGGMF</sequence>
<feature type="compositionally biased region" description="Polar residues" evidence="1">
    <location>
        <begin position="703"/>
        <end position="716"/>
    </location>
</feature>
<feature type="region of interest" description="Disordered" evidence="1">
    <location>
        <begin position="684"/>
        <end position="767"/>
    </location>
</feature>
<reference evidence="3" key="1">
    <citation type="submission" date="2022-11" db="UniProtKB">
        <authorList>
            <consortium name="WormBaseParasite"/>
        </authorList>
    </citation>
    <scope>IDENTIFICATION</scope>
</reference>
<name>A0A915ALM5_PARUN</name>
<keyword evidence="2" id="KW-1185">Reference proteome</keyword>
<evidence type="ECO:0000256" key="1">
    <source>
        <dbReference type="SAM" id="MobiDB-lite"/>
    </source>
</evidence>
<dbReference type="AlphaFoldDB" id="A0A915ALM5"/>
<dbReference type="PANTHER" id="PTHR21494">
    <property type="entry name" value="ACTIVATING SIGNAL COINTEGRATOR 1 COMPLEX SUBUNIT 2 ASC-1 COMPLEX SUBUNIT P100"/>
    <property type="match status" value="1"/>
</dbReference>
<dbReference type="GO" id="GO:0043130">
    <property type="term" value="F:ubiquitin binding"/>
    <property type="evidence" value="ECO:0007669"/>
    <property type="project" value="TreeGrafter"/>
</dbReference>
<proteinExistence type="predicted"/>
<dbReference type="Gene3D" id="1.10.8.10">
    <property type="entry name" value="DNA helicase RuvA subunit, C-terminal domain"/>
    <property type="match status" value="1"/>
</dbReference>
<feature type="compositionally biased region" description="Basic and acidic residues" evidence="1">
    <location>
        <begin position="753"/>
        <end position="767"/>
    </location>
</feature>
<evidence type="ECO:0000313" key="3">
    <source>
        <dbReference type="WBParaSite" id="PgR008_g164_t03"/>
    </source>
</evidence>